<evidence type="ECO:0000313" key="2">
    <source>
        <dbReference type="Proteomes" id="UP000306409"/>
    </source>
</evidence>
<accession>A0A4U7J9J0</accession>
<gene>
    <name evidence="1" type="ORF">EHE19_011665</name>
</gene>
<dbReference type="KEGG" id="rher:EHE19_011665"/>
<name>A0A4U7J9J0_9FIRM</name>
<protein>
    <submittedName>
        <fullName evidence="1">Uncharacterized protein</fullName>
    </submittedName>
</protein>
<keyword evidence="2" id="KW-1185">Reference proteome</keyword>
<dbReference type="Proteomes" id="UP000306409">
    <property type="component" value="Chromosome"/>
</dbReference>
<proteinExistence type="predicted"/>
<dbReference type="RefSeq" id="WP_137698687.1">
    <property type="nucleotide sequence ID" value="NZ_CP061336.1"/>
</dbReference>
<reference evidence="1 2" key="1">
    <citation type="submission" date="2020-09" db="EMBL/GenBank/DDBJ databases">
        <title>Characterization and genome sequencing of Ruminiclostridium sp. nov. MA18.</title>
        <authorList>
            <person name="Rettenmaier R."/>
            <person name="Kowollik M.-L."/>
            <person name="Liebl W."/>
            <person name="Zverlov V."/>
        </authorList>
    </citation>
    <scope>NUCLEOTIDE SEQUENCE [LARGE SCALE GENOMIC DNA]</scope>
    <source>
        <strain evidence="1 2">MA18</strain>
    </source>
</reference>
<dbReference type="OrthoDB" id="1739811at2"/>
<organism evidence="1 2">
    <name type="scientific">Ruminiclostridium herbifermentans</name>
    <dbReference type="NCBI Taxonomy" id="2488810"/>
    <lineage>
        <taxon>Bacteria</taxon>
        <taxon>Bacillati</taxon>
        <taxon>Bacillota</taxon>
        <taxon>Clostridia</taxon>
        <taxon>Eubacteriales</taxon>
        <taxon>Oscillospiraceae</taxon>
        <taxon>Ruminiclostridium</taxon>
    </lineage>
</organism>
<dbReference type="EMBL" id="CP061336">
    <property type="protein sequence ID" value="QNU65582.1"/>
    <property type="molecule type" value="Genomic_DNA"/>
</dbReference>
<evidence type="ECO:0000313" key="1">
    <source>
        <dbReference type="EMBL" id="QNU65582.1"/>
    </source>
</evidence>
<dbReference type="AlphaFoldDB" id="A0A4U7J9J0"/>
<sequence>MQFETNYTGSDDVLLECSYLLISILLKQYKENVIDLDCFKSNSINKIQYILNNFHKIQDESHKEKIKKLINECIEINNSNNAKTAQK</sequence>